<dbReference type="NCBIfam" id="NF033788">
    <property type="entry name" value="HTH_metalloreg"/>
    <property type="match status" value="1"/>
</dbReference>
<evidence type="ECO:0000313" key="5">
    <source>
        <dbReference type="EMBL" id="ADG81338.1"/>
    </source>
</evidence>
<dbReference type="KEGG" id="tjr:TherJR_0456"/>
<feature type="domain" description="HTH arsR-type" evidence="4">
    <location>
        <begin position="1"/>
        <end position="95"/>
    </location>
</feature>
<dbReference type="Gene3D" id="1.10.10.10">
    <property type="entry name" value="Winged helix-like DNA-binding domain superfamily/Winged helix DNA-binding domain"/>
    <property type="match status" value="1"/>
</dbReference>
<dbReference type="PANTHER" id="PTHR43132">
    <property type="entry name" value="ARSENICAL RESISTANCE OPERON REPRESSOR ARSR-RELATED"/>
    <property type="match status" value="1"/>
</dbReference>
<accession>D5XB18</accession>
<dbReference type="HOGENOM" id="CLU_097806_3_3_9"/>
<dbReference type="GO" id="GO:0003677">
    <property type="term" value="F:DNA binding"/>
    <property type="evidence" value="ECO:0007669"/>
    <property type="project" value="UniProtKB-KW"/>
</dbReference>
<dbReference type="STRING" id="635013.TherJR_0456"/>
<dbReference type="eggNOG" id="COG0640">
    <property type="taxonomic scope" value="Bacteria"/>
</dbReference>
<dbReference type="InterPro" id="IPR036390">
    <property type="entry name" value="WH_DNA-bd_sf"/>
</dbReference>
<dbReference type="RefSeq" id="WP_013119361.1">
    <property type="nucleotide sequence ID" value="NC_014152.1"/>
</dbReference>
<dbReference type="PROSITE" id="PS50987">
    <property type="entry name" value="HTH_ARSR_2"/>
    <property type="match status" value="1"/>
</dbReference>
<sequence length="115" mass="13398">MDERLFSMEAEFFKALAHPTRVRILKHLRGCEKCVCEFTEDLDVEQSNISQHLAILRKQDIVSFRKEGLKVVYKINYPQIFEILDLVEEIIVSQVNDTLNLLKKSPPKKGGEKHE</sequence>
<organism evidence="5 6">
    <name type="scientific">Thermincola potens (strain JR)</name>
    <dbReference type="NCBI Taxonomy" id="635013"/>
    <lineage>
        <taxon>Bacteria</taxon>
        <taxon>Bacillati</taxon>
        <taxon>Bacillota</taxon>
        <taxon>Clostridia</taxon>
        <taxon>Eubacteriales</taxon>
        <taxon>Thermincolaceae</taxon>
        <taxon>Thermincola</taxon>
    </lineage>
</organism>
<dbReference type="Proteomes" id="UP000002377">
    <property type="component" value="Chromosome"/>
</dbReference>
<dbReference type="AlphaFoldDB" id="D5XB18"/>
<gene>
    <name evidence="5" type="ordered locus">TherJR_0456</name>
</gene>
<dbReference type="PRINTS" id="PR00778">
    <property type="entry name" value="HTHARSR"/>
</dbReference>
<name>D5XB18_THEPJ</name>
<keyword evidence="3" id="KW-0804">Transcription</keyword>
<evidence type="ECO:0000256" key="3">
    <source>
        <dbReference type="ARBA" id="ARBA00023163"/>
    </source>
</evidence>
<dbReference type="Pfam" id="PF01022">
    <property type="entry name" value="HTH_5"/>
    <property type="match status" value="1"/>
</dbReference>
<dbReference type="SMART" id="SM00418">
    <property type="entry name" value="HTH_ARSR"/>
    <property type="match status" value="1"/>
</dbReference>
<dbReference type="InterPro" id="IPR051011">
    <property type="entry name" value="Metal_resp_trans_reg"/>
</dbReference>
<evidence type="ECO:0000256" key="1">
    <source>
        <dbReference type="ARBA" id="ARBA00023015"/>
    </source>
</evidence>
<evidence type="ECO:0000256" key="2">
    <source>
        <dbReference type="ARBA" id="ARBA00023125"/>
    </source>
</evidence>
<reference evidence="5 6" key="1">
    <citation type="submission" date="2010-05" db="EMBL/GenBank/DDBJ databases">
        <title>Complete sequence of Thermincola sp. JR.</title>
        <authorList>
            <consortium name="US DOE Joint Genome Institute"/>
            <person name="Lucas S."/>
            <person name="Copeland A."/>
            <person name="Lapidus A."/>
            <person name="Cheng J.-F."/>
            <person name="Bruce D."/>
            <person name="Goodwin L."/>
            <person name="Pitluck S."/>
            <person name="Chertkov O."/>
            <person name="Detter J.C."/>
            <person name="Han C."/>
            <person name="Tapia R."/>
            <person name="Land M."/>
            <person name="Hauser L."/>
            <person name="Kyrpides N."/>
            <person name="Mikhailova N."/>
            <person name="Hazen T.C."/>
            <person name="Woyke T."/>
        </authorList>
    </citation>
    <scope>NUCLEOTIDE SEQUENCE [LARGE SCALE GENOMIC DNA]</scope>
    <source>
        <strain evidence="5 6">JR</strain>
    </source>
</reference>
<keyword evidence="6" id="KW-1185">Reference proteome</keyword>
<keyword evidence="2" id="KW-0238">DNA-binding</keyword>
<dbReference type="EMBL" id="CP002028">
    <property type="protein sequence ID" value="ADG81338.1"/>
    <property type="molecule type" value="Genomic_DNA"/>
</dbReference>
<dbReference type="InterPro" id="IPR001845">
    <property type="entry name" value="HTH_ArsR_DNA-bd_dom"/>
</dbReference>
<dbReference type="InterPro" id="IPR036388">
    <property type="entry name" value="WH-like_DNA-bd_sf"/>
</dbReference>
<dbReference type="InterPro" id="IPR011991">
    <property type="entry name" value="ArsR-like_HTH"/>
</dbReference>
<keyword evidence="1" id="KW-0805">Transcription regulation</keyword>
<proteinExistence type="predicted"/>
<evidence type="ECO:0000259" key="4">
    <source>
        <dbReference type="PROSITE" id="PS50987"/>
    </source>
</evidence>
<dbReference type="SUPFAM" id="SSF46785">
    <property type="entry name" value="Winged helix' DNA-binding domain"/>
    <property type="match status" value="1"/>
</dbReference>
<dbReference type="CDD" id="cd00090">
    <property type="entry name" value="HTH_ARSR"/>
    <property type="match status" value="1"/>
</dbReference>
<dbReference type="PANTHER" id="PTHR43132:SF2">
    <property type="entry name" value="ARSENICAL RESISTANCE OPERON REPRESSOR ARSR-RELATED"/>
    <property type="match status" value="1"/>
</dbReference>
<dbReference type="OrthoDB" id="9798835at2"/>
<evidence type="ECO:0000313" key="6">
    <source>
        <dbReference type="Proteomes" id="UP000002377"/>
    </source>
</evidence>
<dbReference type="GO" id="GO:0003700">
    <property type="term" value="F:DNA-binding transcription factor activity"/>
    <property type="evidence" value="ECO:0007669"/>
    <property type="project" value="InterPro"/>
</dbReference>
<protein>
    <submittedName>
        <fullName evidence="5">Transcriptional regulator, ArsR family</fullName>
    </submittedName>
</protein>